<dbReference type="CDD" id="cd06060">
    <property type="entry name" value="misato"/>
    <property type="match status" value="1"/>
</dbReference>
<sequence length="559" mass="63429">MSGREIVTLQIGHYSNFIGAHWWNLQESTFVYDAGNEKGDDCVNHDILFREGITFQGAVTYTPRLVAIDLKGSLNTLNRSGGLYEDGREDEVKWSEDVTLHEAISGPKNEYLTDLEMECEESTSKRKFDYSKEIEDEDLLREAKREADKQVFGPKYYELNDGVEVWSDYMRTYLHPKSIHIINEYMHADEQRPFNVFGMGQHVFSDPDVFEQVEDRIRFFVEGCDQLQGFHILADACDGFAGSASCFLQYLEDEFHSKSRLTFGVTPPTLPDSTALDRCNRIINSALSYEKMCEYSSLYIPLSLATSLWKKIGAPQKFPYLQYKPELHYHTGAILASAVDTMTMPYRREDNSVHIADITQSFSTLGRKLASLSSSLPYVMAEDEQTFADSLMLLGDKSPWQSLTPNIQNTVSPDIQSCVVRGIPDILKSRNSSLLDKPSDILQQYLTDVYSNTQNSGCIMKEPCCVSAPFPHIFTPDINRLGFLSTSPRLPKQGVEKVPVMTSLQSSSEISNLFNSLHEETSRFNIRKNHRFLDEGLDEDAFKVVLDNLQTLGSCYNNN</sequence>
<organism evidence="6 7">
    <name type="scientific">Patella caerulea</name>
    <name type="common">Rayed Mediterranean limpet</name>
    <dbReference type="NCBI Taxonomy" id="87958"/>
    <lineage>
        <taxon>Eukaryota</taxon>
        <taxon>Metazoa</taxon>
        <taxon>Spiralia</taxon>
        <taxon>Lophotrochozoa</taxon>
        <taxon>Mollusca</taxon>
        <taxon>Gastropoda</taxon>
        <taxon>Patellogastropoda</taxon>
        <taxon>Patelloidea</taxon>
        <taxon>Patellidae</taxon>
        <taxon>Patella</taxon>
    </lineage>
</organism>
<dbReference type="InterPro" id="IPR019605">
    <property type="entry name" value="Misato_II_tubulin-like"/>
</dbReference>
<dbReference type="InterPro" id="IPR036525">
    <property type="entry name" value="Tubulin/FtsZ_GTPase_sf"/>
</dbReference>
<evidence type="ECO:0000313" key="6">
    <source>
        <dbReference type="EMBL" id="KAK6188888.1"/>
    </source>
</evidence>
<protein>
    <recommendedName>
        <fullName evidence="8">Protein misato</fullName>
    </recommendedName>
</protein>
<comment type="similarity">
    <text evidence="2">Belongs to the misato family.</text>
</comment>
<dbReference type="Gene3D" id="3.40.50.1440">
    <property type="entry name" value="Tubulin/FtsZ, GTPase domain"/>
    <property type="match status" value="1"/>
</dbReference>
<name>A0AAN8Q683_PATCE</name>
<dbReference type="InterPro" id="IPR029209">
    <property type="entry name" value="DML1/Misato_tubulin"/>
</dbReference>
<dbReference type="EMBL" id="JAZGQO010000003">
    <property type="protein sequence ID" value="KAK6188888.1"/>
    <property type="molecule type" value="Genomic_DNA"/>
</dbReference>
<keyword evidence="7" id="KW-1185">Reference proteome</keyword>
<dbReference type="GO" id="GO:0005739">
    <property type="term" value="C:mitochondrion"/>
    <property type="evidence" value="ECO:0007669"/>
    <property type="project" value="UniProtKB-SubCell"/>
</dbReference>
<evidence type="ECO:0000259" key="5">
    <source>
        <dbReference type="Pfam" id="PF14881"/>
    </source>
</evidence>
<accession>A0AAN8Q683</accession>
<evidence type="ECO:0000256" key="3">
    <source>
        <dbReference type="ARBA" id="ARBA00023128"/>
    </source>
</evidence>
<evidence type="ECO:0000256" key="1">
    <source>
        <dbReference type="ARBA" id="ARBA00004173"/>
    </source>
</evidence>
<dbReference type="PANTHER" id="PTHR13391">
    <property type="entry name" value="MITOCHONDRIAL DISTRIBUTION REGULATOR MISATO"/>
    <property type="match status" value="1"/>
</dbReference>
<reference evidence="6 7" key="1">
    <citation type="submission" date="2024-01" db="EMBL/GenBank/DDBJ databases">
        <title>The genome of the rayed Mediterranean limpet Patella caerulea (Linnaeus, 1758).</title>
        <authorList>
            <person name="Anh-Thu Weber A."/>
            <person name="Halstead-Nussloch G."/>
        </authorList>
    </citation>
    <scope>NUCLEOTIDE SEQUENCE [LARGE SCALE GENOMIC DNA]</scope>
    <source>
        <strain evidence="6">AATW-2023a</strain>
        <tissue evidence="6">Whole specimen</tissue>
    </source>
</reference>
<comment type="caution">
    <text evidence="6">The sequence shown here is derived from an EMBL/GenBank/DDBJ whole genome shotgun (WGS) entry which is preliminary data.</text>
</comment>
<evidence type="ECO:0000256" key="2">
    <source>
        <dbReference type="ARBA" id="ARBA00008507"/>
    </source>
</evidence>
<dbReference type="SUPFAM" id="SSF52490">
    <property type="entry name" value="Tubulin nucleotide-binding domain-like"/>
    <property type="match status" value="1"/>
</dbReference>
<feature type="domain" description="DML1/Misato tubulin" evidence="5">
    <location>
        <begin position="161"/>
        <end position="347"/>
    </location>
</feature>
<comment type="subcellular location">
    <subcellularLocation>
        <location evidence="1">Mitochondrion</location>
    </subcellularLocation>
</comment>
<dbReference type="AlphaFoldDB" id="A0AAN8Q683"/>
<evidence type="ECO:0008006" key="8">
    <source>
        <dbReference type="Google" id="ProtNLM"/>
    </source>
</evidence>
<feature type="domain" description="Misato Segment II tubulin-like" evidence="4">
    <location>
        <begin position="4"/>
        <end position="116"/>
    </location>
</feature>
<keyword evidence="3" id="KW-0496">Mitochondrion</keyword>
<gene>
    <name evidence="6" type="ORF">SNE40_004972</name>
</gene>
<dbReference type="Pfam" id="PF10644">
    <property type="entry name" value="Misat_Tub_SegII"/>
    <property type="match status" value="1"/>
</dbReference>
<dbReference type="PANTHER" id="PTHR13391:SF0">
    <property type="entry name" value="PROTEIN MISATO HOMOLOG 1"/>
    <property type="match status" value="1"/>
</dbReference>
<dbReference type="InterPro" id="IPR049942">
    <property type="entry name" value="DML1/Misato"/>
</dbReference>
<dbReference type="GO" id="GO:0007005">
    <property type="term" value="P:mitochondrion organization"/>
    <property type="evidence" value="ECO:0007669"/>
    <property type="project" value="InterPro"/>
</dbReference>
<dbReference type="Proteomes" id="UP001347796">
    <property type="component" value="Unassembled WGS sequence"/>
</dbReference>
<evidence type="ECO:0000313" key="7">
    <source>
        <dbReference type="Proteomes" id="UP001347796"/>
    </source>
</evidence>
<proteinExistence type="inferred from homology"/>
<evidence type="ECO:0000259" key="4">
    <source>
        <dbReference type="Pfam" id="PF10644"/>
    </source>
</evidence>
<dbReference type="Pfam" id="PF14881">
    <property type="entry name" value="Tubulin_3"/>
    <property type="match status" value="1"/>
</dbReference>